<evidence type="ECO:0000313" key="1">
    <source>
        <dbReference type="EMBL" id="RBR26239.1"/>
    </source>
</evidence>
<proteinExistence type="predicted"/>
<dbReference type="Proteomes" id="UP000253153">
    <property type="component" value="Unassembled WGS sequence"/>
</dbReference>
<comment type="caution">
    <text evidence="1">The sequence shown here is derived from an EMBL/GenBank/DDBJ whole genome shotgun (WGS) entry which is preliminary data.</text>
</comment>
<dbReference type="AlphaFoldDB" id="A0A366SAC8"/>
<sequence>MSTAAHTNTNTNTCNKSRTINTIPDGATEFAAGLTPTQICHSYCDPSITFGKQFAAALDFEPKRAALVKLFQFLGCSLIQLTEETATFIFAGKDTPPNMTKLV</sequence>
<dbReference type="RefSeq" id="XP_031020830.1">
    <property type="nucleotide sequence ID" value="XM_031155035.1"/>
</dbReference>
<dbReference type="GeneID" id="41990331"/>
<protein>
    <submittedName>
        <fullName evidence="1">Uncharacterized protein</fullName>
    </submittedName>
</protein>
<evidence type="ECO:0000313" key="2">
    <source>
        <dbReference type="Proteomes" id="UP000253153"/>
    </source>
</evidence>
<gene>
    <name evidence="1" type="ORF">FIESC28_00884</name>
</gene>
<reference evidence="1 2" key="1">
    <citation type="submission" date="2018-06" db="EMBL/GenBank/DDBJ databases">
        <title>Fusarium incarnatum-equiseti species complex species 28.</title>
        <authorList>
            <person name="Gardiner D.M."/>
        </authorList>
    </citation>
    <scope>NUCLEOTIDE SEQUENCE [LARGE SCALE GENOMIC DNA]</scope>
    <source>
        <strain evidence="1 2">FIESC_28</strain>
    </source>
</reference>
<accession>A0A366SAC8</accession>
<keyword evidence="2" id="KW-1185">Reference proteome</keyword>
<name>A0A366SAC8_9HYPO</name>
<dbReference type="EMBL" id="QKXC01000024">
    <property type="protein sequence ID" value="RBR26239.1"/>
    <property type="molecule type" value="Genomic_DNA"/>
</dbReference>
<organism evidence="1 2">
    <name type="scientific">Fusarium coffeatum</name>
    <dbReference type="NCBI Taxonomy" id="231269"/>
    <lineage>
        <taxon>Eukaryota</taxon>
        <taxon>Fungi</taxon>
        <taxon>Dikarya</taxon>
        <taxon>Ascomycota</taxon>
        <taxon>Pezizomycotina</taxon>
        <taxon>Sordariomycetes</taxon>
        <taxon>Hypocreomycetidae</taxon>
        <taxon>Hypocreales</taxon>
        <taxon>Nectriaceae</taxon>
        <taxon>Fusarium</taxon>
        <taxon>Fusarium incarnatum-equiseti species complex</taxon>
    </lineage>
</organism>